<evidence type="ECO:0000313" key="7">
    <source>
        <dbReference type="Proteomes" id="UP000031512"/>
    </source>
</evidence>
<dbReference type="EC" id="1.3.1.74" evidence="6"/>
<dbReference type="Proteomes" id="UP000031512">
    <property type="component" value="Unassembled WGS sequence"/>
</dbReference>
<evidence type="ECO:0000256" key="5">
    <source>
        <dbReference type="SAM" id="Phobius"/>
    </source>
</evidence>
<keyword evidence="3 5" id="KW-1133">Transmembrane helix</keyword>
<dbReference type="GO" id="GO:0032440">
    <property type="term" value="F:2-alkenal reductase [NAD(P)H] activity"/>
    <property type="evidence" value="ECO:0007669"/>
    <property type="project" value="UniProtKB-EC"/>
</dbReference>
<keyword evidence="7" id="KW-1185">Reference proteome</keyword>
<keyword evidence="6" id="KW-0560">Oxidoreductase</keyword>
<dbReference type="AlphaFoldDB" id="L1LCJ6"/>
<dbReference type="STRING" id="1537102.L1LCJ6"/>
<keyword evidence="4 5" id="KW-0472">Membrane</keyword>
<feature type="transmembrane region" description="Helical" evidence="5">
    <location>
        <begin position="247"/>
        <end position="267"/>
    </location>
</feature>
<dbReference type="eggNOG" id="KOG1558">
    <property type="taxonomic scope" value="Eukaryota"/>
</dbReference>
<evidence type="ECO:0000313" key="6">
    <source>
        <dbReference type="EMBL" id="EKX73162.1"/>
    </source>
</evidence>
<dbReference type="OrthoDB" id="448280at2759"/>
<evidence type="ECO:0000256" key="1">
    <source>
        <dbReference type="ARBA" id="ARBA00004141"/>
    </source>
</evidence>
<evidence type="ECO:0000256" key="2">
    <source>
        <dbReference type="ARBA" id="ARBA00022692"/>
    </source>
</evidence>
<comment type="caution">
    <text evidence="6">The sequence shown here is derived from an EMBL/GenBank/DDBJ whole genome shotgun (WGS) entry which is preliminary data.</text>
</comment>
<evidence type="ECO:0000256" key="4">
    <source>
        <dbReference type="ARBA" id="ARBA00023136"/>
    </source>
</evidence>
<dbReference type="InterPro" id="IPR003689">
    <property type="entry name" value="ZIP"/>
</dbReference>
<dbReference type="PANTHER" id="PTHR11040">
    <property type="entry name" value="ZINC/IRON TRANSPORTER"/>
    <property type="match status" value="1"/>
</dbReference>
<feature type="transmembrane region" description="Helical" evidence="5">
    <location>
        <begin position="32"/>
        <end position="51"/>
    </location>
</feature>
<dbReference type="GeneID" id="15802769"/>
<dbReference type="VEuPathDB" id="PiroplasmaDB:BEWA_052160"/>
<reference evidence="6 7" key="1">
    <citation type="journal article" date="2012" name="BMC Genomics">
        <title>Comparative genomic analysis and phylogenetic position of Theileria equi.</title>
        <authorList>
            <person name="Kappmeyer L.S."/>
            <person name="Thiagarajan M."/>
            <person name="Herndon D.R."/>
            <person name="Ramsay J.D."/>
            <person name="Caler E."/>
            <person name="Djikeng A."/>
            <person name="Gillespie J.J."/>
            <person name="Lau A.O."/>
            <person name="Roalson E.H."/>
            <person name="Silva J.C."/>
            <person name="Silva M.G."/>
            <person name="Suarez C.E."/>
            <person name="Ueti M.W."/>
            <person name="Nene V.M."/>
            <person name="Mealey R.H."/>
            <person name="Knowles D.P."/>
            <person name="Brayton K.A."/>
        </authorList>
    </citation>
    <scope>NUCLEOTIDE SEQUENCE [LARGE SCALE GENOMIC DNA]</scope>
    <source>
        <strain evidence="6 7">WA</strain>
    </source>
</reference>
<comment type="subcellular location">
    <subcellularLocation>
        <location evidence="1">Membrane</location>
        <topology evidence="1">Multi-pass membrane protein</topology>
    </subcellularLocation>
</comment>
<keyword evidence="2 5" id="KW-0812">Transmembrane</keyword>
<dbReference type="GO" id="GO:0016020">
    <property type="term" value="C:membrane"/>
    <property type="evidence" value="ECO:0007669"/>
    <property type="project" value="UniProtKB-SubCell"/>
</dbReference>
<gene>
    <name evidence="6" type="ORF">BEWA_052160</name>
</gene>
<organism evidence="6 7">
    <name type="scientific">Theileria equi strain WA</name>
    <dbReference type="NCBI Taxonomy" id="1537102"/>
    <lineage>
        <taxon>Eukaryota</taxon>
        <taxon>Sar</taxon>
        <taxon>Alveolata</taxon>
        <taxon>Apicomplexa</taxon>
        <taxon>Aconoidasida</taxon>
        <taxon>Piroplasmida</taxon>
        <taxon>Theileriidae</taxon>
        <taxon>Theileria</taxon>
    </lineage>
</organism>
<feature type="transmembrane region" description="Helical" evidence="5">
    <location>
        <begin position="184"/>
        <end position="203"/>
    </location>
</feature>
<dbReference type="GO" id="GO:0005385">
    <property type="term" value="F:zinc ion transmembrane transporter activity"/>
    <property type="evidence" value="ECO:0007669"/>
    <property type="project" value="TreeGrafter"/>
</dbReference>
<dbReference type="EMBL" id="ACOU01000003">
    <property type="protein sequence ID" value="EKX73162.1"/>
    <property type="molecule type" value="Genomic_DNA"/>
</dbReference>
<evidence type="ECO:0000256" key="3">
    <source>
        <dbReference type="ARBA" id="ARBA00022989"/>
    </source>
</evidence>
<accession>L1LCJ6</accession>
<dbReference type="RefSeq" id="XP_004832614.1">
    <property type="nucleotide sequence ID" value="XM_004832557.1"/>
</dbReference>
<feature type="transmembrane region" description="Helical" evidence="5">
    <location>
        <begin position="156"/>
        <end position="178"/>
    </location>
</feature>
<feature type="transmembrane region" description="Helical" evidence="5">
    <location>
        <begin position="215"/>
        <end position="235"/>
    </location>
</feature>
<dbReference type="KEGG" id="beq:BEWA_052160"/>
<proteinExistence type="predicted"/>
<protein>
    <submittedName>
        <fullName evidence="6">Zinc transport protein, putative</fullName>
        <ecNumber evidence="6">1.3.1.74</ecNumber>
    </submittedName>
</protein>
<dbReference type="Pfam" id="PF02535">
    <property type="entry name" value="Zip"/>
    <property type="match status" value="1"/>
</dbReference>
<sequence length="333" mass="36209">MGVSFLHILPEAAEKCERAKIAVGGGDHPVNLSYLLLLVSFAFMLLIERVVSAGRDPCTASFNDCSTSSKCCALTTHPPHAEEAPSNAQIVNIIVRGGEHEKLRFRHKHTDFLAKIKNIICPLCECNGLCITLALFTHSVFEGMVIGLEKENHSKVWLITLGVVLHKWTTGMALSSFIANETTFVKTIMIGIFCLGSPLGVLIGGLTPENETASAILDSIAVGTLIYVGFEIIVHELFCDIQCRNTALGKWACVVTGIAFILGMMVLESHFFPHTHGHHHGHHCLNECYEAISKCPQVKECSDLMSKCGKALKRCTEGHGGGDAHCHCSDSHH</sequence>
<name>L1LCJ6_THEEQ</name>
<dbReference type="PANTHER" id="PTHR11040:SF140">
    <property type="entry name" value="ZRT (ZRT), IRT- (IRT-) LIKE PROTEIN TRANSPORTER"/>
    <property type="match status" value="1"/>
</dbReference>